<dbReference type="Proteomes" id="UP000012960">
    <property type="component" value="Unplaced"/>
</dbReference>
<gene>
    <name evidence="1" type="ORF">GSMUA_32290.1</name>
</gene>
<dbReference type="EMBL" id="HG996473">
    <property type="protein sequence ID" value="CAG1857409.1"/>
    <property type="molecule type" value="Genomic_DNA"/>
</dbReference>
<evidence type="ECO:0000313" key="2">
    <source>
        <dbReference type="EnsemblPlants" id="Ma07_p22150.1"/>
    </source>
</evidence>
<evidence type="ECO:0000313" key="3">
    <source>
        <dbReference type="Proteomes" id="UP000012960"/>
    </source>
</evidence>
<proteinExistence type="predicted"/>
<reference evidence="1" key="1">
    <citation type="submission" date="2021-03" db="EMBL/GenBank/DDBJ databases">
        <authorList>
            <consortium name="Genoscope - CEA"/>
            <person name="William W."/>
        </authorList>
    </citation>
    <scope>NUCLEOTIDE SEQUENCE</scope>
    <source>
        <strain evidence="1">Doubled-haploid Pahang</strain>
    </source>
</reference>
<evidence type="ECO:0000313" key="1">
    <source>
        <dbReference type="EMBL" id="CAG1857409.1"/>
    </source>
</evidence>
<dbReference type="Gramene" id="Ma07_t22150.1">
    <property type="protein sequence ID" value="Ma07_p22150.1"/>
    <property type="gene ID" value="Ma07_g22150"/>
</dbReference>
<reference evidence="2" key="2">
    <citation type="submission" date="2021-05" db="UniProtKB">
        <authorList>
            <consortium name="EnsemblPlants"/>
        </authorList>
    </citation>
    <scope>IDENTIFICATION</scope>
    <source>
        <strain evidence="2">subsp. malaccensis</strain>
    </source>
</reference>
<dbReference type="EnsemblPlants" id="Ma07_t22150.1">
    <property type="protein sequence ID" value="Ma07_p22150.1"/>
    <property type="gene ID" value="Ma07_g22150"/>
</dbReference>
<accession>A0A804JYG5</accession>
<dbReference type="AlphaFoldDB" id="A0A804JYG5"/>
<dbReference type="InParanoid" id="A0A804JYG5"/>
<sequence>MQWIGSRSTTRAGGRWDAHGRLPTRQSAALLILCSSLHHLPPSPSPCFRPHGIRVRGCSSHVGLDHDIDLGGSPSSTPVIFGAFHQTGGDFLLASNPRVTVCHTSYNITGTHESTHQDGSITLQSQRTDPHAFSYQDLKVCFGINGFRKGPHVVLDSADTLI</sequence>
<protein>
    <submittedName>
        <fullName evidence="1">(wild Malaysian banana) hypothetical protein</fullName>
    </submittedName>
</protein>
<keyword evidence="3" id="KW-1185">Reference proteome</keyword>
<name>A0A804JYG5_MUSAM</name>
<organism evidence="2 3">
    <name type="scientific">Musa acuminata subsp. malaccensis</name>
    <name type="common">Wild banana</name>
    <name type="synonym">Musa malaccensis</name>
    <dbReference type="NCBI Taxonomy" id="214687"/>
    <lineage>
        <taxon>Eukaryota</taxon>
        <taxon>Viridiplantae</taxon>
        <taxon>Streptophyta</taxon>
        <taxon>Embryophyta</taxon>
        <taxon>Tracheophyta</taxon>
        <taxon>Spermatophyta</taxon>
        <taxon>Magnoliopsida</taxon>
        <taxon>Liliopsida</taxon>
        <taxon>Zingiberales</taxon>
        <taxon>Musaceae</taxon>
        <taxon>Musa</taxon>
    </lineage>
</organism>